<feature type="domain" description="Lysine-specific demethylase 6A/B-like C-terminal helical" evidence="15">
    <location>
        <begin position="333"/>
        <end position="388"/>
    </location>
</feature>
<sequence>MGAGPVAAGAGPSSWGWSQQAWSVAGGVAKRSGRAQSQQGRRGQRRAGTPGWGRGGVAGRGRRWVEHLLTPPLPRQARRGLPDGLVVAHPGGPVPLQHPRVPLRPAARRPGVDQRRHRALGAGHRLVQQHRLERRAPHRYAGTAGGGGPRRGGRGAGNGRDTGGHSRHMGGTQRGHGGDVAGTCHRHGRDTGTRQGHSRDTAGTQQGRGGGHGRWGTWHGCGRDAEGDVAGTRRRAGVGGDVARTQKGTQRWRHGEGSRHGHGMDIGGDTQTWQGGTQQVTGMGRSVATAARTSGRTPGTPSEVEDTHHALGTPGEALDVPVVPTSPPPTAYQYQLALERYEWNEVKNVKSIVPMIHVSWNVARTVKISDPDLYKMIKYCLMQSIKHCQVQRESLVRAGKKIAYQGRVKDEPAYYCNECDVSDGGALGGLGTALASSWHRLGRGLGRGLEVLSAIVLAWLCHGLGVVLVVALA</sequence>
<feature type="region of interest" description="Disordered" evidence="13">
    <location>
        <begin position="131"/>
        <end position="266"/>
    </location>
</feature>
<feature type="region of interest" description="Disordered" evidence="13">
    <location>
        <begin position="92"/>
        <end position="111"/>
    </location>
</feature>
<feature type="compositionally biased region" description="Basic and acidic residues" evidence="13">
    <location>
        <begin position="189"/>
        <end position="200"/>
    </location>
</feature>
<dbReference type="EC" id="1.14.11.68" evidence="11"/>
<keyword evidence="8" id="KW-0408">Iron</keyword>
<dbReference type="Ensembl" id="ENSANIT00000026314.1">
    <property type="protein sequence ID" value="ENSANIP00000025466.1"/>
    <property type="gene ID" value="ENSANIG00000017163.1"/>
</dbReference>
<evidence type="ECO:0000256" key="6">
    <source>
        <dbReference type="ARBA" id="ARBA00022964"/>
    </source>
</evidence>
<feature type="compositionally biased region" description="Low complexity" evidence="13">
    <location>
        <begin position="99"/>
        <end position="109"/>
    </location>
</feature>
<feature type="compositionally biased region" description="Low complexity" evidence="13">
    <location>
        <begin position="34"/>
        <end position="49"/>
    </location>
</feature>
<dbReference type="Gene3D" id="2.10.110.20">
    <property type="match status" value="1"/>
</dbReference>
<dbReference type="Gene3D" id="1.20.58.1370">
    <property type="match status" value="1"/>
</dbReference>
<dbReference type="GO" id="GO:0010468">
    <property type="term" value="P:regulation of gene expression"/>
    <property type="evidence" value="ECO:0007669"/>
    <property type="project" value="TreeGrafter"/>
</dbReference>
<feature type="compositionally biased region" description="Basic and acidic residues" evidence="13">
    <location>
        <begin position="253"/>
        <end position="263"/>
    </location>
</feature>
<keyword evidence="3" id="KW-0479">Metal-binding</keyword>
<evidence type="ECO:0000256" key="10">
    <source>
        <dbReference type="ARBA" id="ARBA00034483"/>
    </source>
</evidence>
<feature type="compositionally biased region" description="Gly residues" evidence="13">
    <location>
        <begin position="143"/>
        <end position="161"/>
    </location>
</feature>
<evidence type="ECO:0000256" key="9">
    <source>
        <dbReference type="ARBA" id="ARBA00023242"/>
    </source>
</evidence>
<comment type="subcellular location">
    <subcellularLocation>
        <location evidence="2">Nucleus</location>
    </subcellularLocation>
</comment>
<dbReference type="GO" id="GO:0071558">
    <property type="term" value="F:histone H3K27me2/H3K27me3 demethylase activity"/>
    <property type="evidence" value="ECO:0007669"/>
    <property type="project" value="UniProtKB-EC"/>
</dbReference>
<evidence type="ECO:0000256" key="5">
    <source>
        <dbReference type="ARBA" id="ARBA00022853"/>
    </source>
</evidence>
<evidence type="ECO:0000256" key="13">
    <source>
        <dbReference type="SAM" id="MobiDB-lite"/>
    </source>
</evidence>
<evidence type="ECO:0000256" key="12">
    <source>
        <dbReference type="ARBA" id="ARBA00048695"/>
    </source>
</evidence>
<dbReference type="GO" id="GO:0007507">
    <property type="term" value="P:heart development"/>
    <property type="evidence" value="ECO:0007669"/>
    <property type="project" value="TreeGrafter"/>
</dbReference>
<protein>
    <recommendedName>
        <fullName evidence="11">[histone H3]-trimethyl-L-lysine(27) demethylase</fullName>
        <ecNumber evidence="11">1.14.11.68</ecNumber>
    </recommendedName>
</protein>
<feature type="transmembrane region" description="Helical" evidence="14">
    <location>
        <begin position="451"/>
        <end position="472"/>
    </location>
</feature>
<evidence type="ECO:0000259" key="15">
    <source>
        <dbReference type="Pfam" id="PF21322"/>
    </source>
</evidence>
<evidence type="ECO:0000313" key="16">
    <source>
        <dbReference type="Ensembl" id="ENSANIP00000025466.1"/>
    </source>
</evidence>
<keyword evidence="9" id="KW-0539">Nucleus</keyword>
<dbReference type="PANTHER" id="PTHR14017:SF5">
    <property type="entry name" value="LYSINE-SPECIFIC DEMETHYLASE 6B"/>
    <property type="match status" value="1"/>
</dbReference>
<proteinExistence type="inferred from homology"/>
<keyword evidence="4" id="KW-0862">Zinc</keyword>
<feature type="region of interest" description="Disordered" evidence="13">
    <location>
        <begin position="1"/>
        <end position="59"/>
    </location>
</feature>
<dbReference type="GO" id="GO:0046872">
    <property type="term" value="F:metal ion binding"/>
    <property type="evidence" value="ECO:0007669"/>
    <property type="project" value="UniProtKB-KW"/>
</dbReference>
<dbReference type="Pfam" id="PF21322">
    <property type="entry name" value="KDM6_C-hel"/>
    <property type="match status" value="1"/>
</dbReference>
<organism evidence="16 17">
    <name type="scientific">Accipiter nisus</name>
    <name type="common">Eurasian sparrowhawk</name>
    <dbReference type="NCBI Taxonomy" id="211598"/>
    <lineage>
        <taxon>Eukaryota</taxon>
        <taxon>Metazoa</taxon>
        <taxon>Chordata</taxon>
        <taxon>Craniata</taxon>
        <taxon>Vertebrata</taxon>
        <taxon>Euteleostomi</taxon>
        <taxon>Archelosauria</taxon>
        <taxon>Archosauria</taxon>
        <taxon>Dinosauria</taxon>
        <taxon>Saurischia</taxon>
        <taxon>Theropoda</taxon>
        <taxon>Coelurosauria</taxon>
        <taxon>Aves</taxon>
        <taxon>Neognathae</taxon>
        <taxon>Neoaves</taxon>
        <taxon>Telluraves</taxon>
        <taxon>Accipitrimorphae</taxon>
        <taxon>Accipitriformes</taxon>
        <taxon>Accipitridae</taxon>
        <taxon>Accipitrinae</taxon>
        <taxon>Accipiter</taxon>
    </lineage>
</organism>
<comment type="cofactor">
    <cofactor evidence="1">
        <name>Fe(2+)</name>
        <dbReference type="ChEBI" id="CHEBI:29033"/>
    </cofactor>
</comment>
<comment type="similarity">
    <text evidence="10">Belongs to the UTX family.</text>
</comment>
<evidence type="ECO:0000256" key="4">
    <source>
        <dbReference type="ARBA" id="ARBA00022833"/>
    </source>
</evidence>
<feature type="region of interest" description="Disordered" evidence="13">
    <location>
        <begin position="287"/>
        <end position="324"/>
    </location>
</feature>
<dbReference type="GO" id="GO:0044666">
    <property type="term" value="C:MLL3/4 complex"/>
    <property type="evidence" value="ECO:0007669"/>
    <property type="project" value="TreeGrafter"/>
</dbReference>
<feature type="compositionally biased region" description="Polar residues" evidence="13">
    <location>
        <begin position="291"/>
        <end position="300"/>
    </location>
</feature>
<dbReference type="AlphaFoldDB" id="A0A8B9S121"/>
<dbReference type="InterPro" id="IPR051630">
    <property type="entry name" value="Corepressor-Demethylase"/>
</dbReference>
<evidence type="ECO:0000256" key="8">
    <source>
        <dbReference type="ARBA" id="ARBA00023004"/>
    </source>
</evidence>
<keyword evidence="14" id="KW-0472">Membrane</keyword>
<evidence type="ECO:0000256" key="1">
    <source>
        <dbReference type="ARBA" id="ARBA00001954"/>
    </source>
</evidence>
<comment type="catalytic activity">
    <reaction evidence="12">
        <text>N(6),N(6),N(6)-trimethyl-L-lysyl(27)-[histone H3] + 2 2-oxoglutarate + 2 O2 = N(6)-methyl-L-lysyl(27)-[histone H3] + 2 formaldehyde + 2 succinate + 2 CO2</text>
        <dbReference type="Rhea" id="RHEA:60224"/>
        <dbReference type="Rhea" id="RHEA-COMP:15535"/>
        <dbReference type="Rhea" id="RHEA-COMP:15544"/>
        <dbReference type="ChEBI" id="CHEBI:15379"/>
        <dbReference type="ChEBI" id="CHEBI:16526"/>
        <dbReference type="ChEBI" id="CHEBI:16810"/>
        <dbReference type="ChEBI" id="CHEBI:16842"/>
        <dbReference type="ChEBI" id="CHEBI:30031"/>
        <dbReference type="ChEBI" id="CHEBI:61929"/>
        <dbReference type="ChEBI" id="CHEBI:61961"/>
        <dbReference type="EC" id="1.14.11.68"/>
    </reaction>
</comment>
<accession>A0A8B9S121</accession>
<dbReference type="InterPro" id="IPR048562">
    <property type="entry name" value="KDM6A_B-like_C-hel"/>
</dbReference>
<reference evidence="16" key="1">
    <citation type="submission" date="2025-08" db="UniProtKB">
        <authorList>
            <consortium name="Ensembl"/>
        </authorList>
    </citation>
    <scope>IDENTIFICATION</scope>
</reference>
<evidence type="ECO:0000256" key="3">
    <source>
        <dbReference type="ARBA" id="ARBA00022723"/>
    </source>
</evidence>
<dbReference type="Proteomes" id="UP000694541">
    <property type="component" value="Unplaced"/>
</dbReference>
<evidence type="ECO:0000256" key="7">
    <source>
        <dbReference type="ARBA" id="ARBA00023002"/>
    </source>
</evidence>
<feature type="compositionally biased region" description="Low complexity" evidence="13">
    <location>
        <begin position="1"/>
        <end position="18"/>
    </location>
</feature>
<evidence type="ECO:0000256" key="2">
    <source>
        <dbReference type="ARBA" id="ARBA00004123"/>
    </source>
</evidence>
<keyword evidence="14" id="KW-0812">Transmembrane</keyword>
<keyword evidence="5" id="KW-0156">Chromatin regulator</keyword>
<dbReference type="FunFam" id="1.20.58.1370:FF:000001">
    <property type="entry name" value="lysine-specific demethylase 6A isoform X2"/>
    <property type="match status" value="1"/>
</dbReference>
<evidence type="ECO:0000313" key="17">
    <source>
        <dbReference type="Proteomes" id="UP000694541"/>
    </source>
</evidence>
<dbReference type="PANTHER" id="PTHR14017">
    <property type="entry name" value="LYSINE-SPECIFIC DEMETHYLASE"/>
    <property type="match status" value="1"/>
</dbReference>
<keyword evidence="7" id="KW-0560">Oxidoreductase</keyword>
<dbReference type="InterPro" id="IPR046941">
    <property type="entry name" value="KDM6_GATAL_sf"/>
</dbReference>
<reference evidence="16" key="2">
    <citation type="submission" date="2025-09" db="UniProtKB">
        <authorList>
            <consortium name="Ensembl"/>
        </authorList>
    </citation>
    <scope>IDENTIFICATION</scope>
</reference>
<dbReference type="GO" id="GO:0031490">
    <property type="term" value="F:chromatin DNA binding"/>
    <property type="evidence" value="ECO:0007669"/>
    <property type="project" value="TreeGrafter"/>
</dbReference>
<evidence type="ECO:0000256" key="11">
    <source>
        <dbReference type="ARBA" id="ARBA00034525"/>
    </source>
</evidence>
<keyword evidence="6" id="KW-0223">Dioxygenase</keyword>
<feature type="compositionally biased region" description="Gly residues" evidence="13">
    <location>
        <begin position="50"/>
        <end position="59"/>
    </location>
</feature>
<evidence type="ECO:0000256" key="14">
    <source>
        <dbReference type="SAM" id="Phobius"/>
    </source>
</evidence>
<keyword evidence="17" id="KW-1185">Reference proteome</keyword>
<name>A0A8B9S121_9AVES</name>
<dbReference type="GO" id="GO:0000978">
    <property type="term" value="F:RNA polymerase II cis-regulatory region sequence-specific DNA binding"/>
    <property type="evidence" value="ECO:0007669"/>
    <property type="project" value="TreeGrafter"/>
</dbReference>
<keyword evidence="14" id="KW-1133">Transmembrane helix</keyword>